<dbReference type="AlphaFoldDB" id="D8R5Q1"/>
<dbReference type="Proteomes" id="UP000001514">
    <property type="component" value="Unassembled WGS sequence"/>
</dbReference>
<dbReference type="InParanoid" id="D8R5Q1"/>
<dbReference type="KEGG" id="smo:SELMODRAFT_407468"/>
<protein>
    <submittedName>
        <fullName evidence="1">Uncharacterized protein</fullName>
    </submittedName>
</protein>
<reference evidence="1 2" key="1">
    <citation type="journal article" date="2011" name="Science">
        <title>The Selaginella genome identifies genetic changes associated with the evolution of vascular plants.</title>
        <authorList>
            <person name="Banks J.A."/>
            <person name="Nishiyama T."/>
            <person name="Hasebe M."/>
            <person name="Bowman J.L."/>
            <person name="Gribskov M."/>
            <person name="dePamphilis C."/>
            <person name="Albert V.A."/>
            <person name="Aono N."/>
            <person name="Aoyama T."/>
            <person name="Ambrose B.A."/>
            <person name="Ashton N.W."/>
            <person name="Axtell M.J."/>
            <person name="Barker E."/>
            <person name="Barker M.S."/>
            <person name="Bennetzen J.L."/>
            <person name="Bonawitz N.D."/>
            <person name="Chapple C."/>
            <person name="Cheng C."/>
            <person name="Correa L.G."/>
            <person name="Dacre M."/>
            <person name="DeBarry J."/>
            <person name="Dreyer I."/>
            <person name="Elias M."/>
            <person name="Engstrom E.M."/>
            <person name="Estelle M."/>
            <person name="Feng L."/>
            <person name="Finet C."/>
            <person name="Floyd S.K."/>
            <person name="Frommer W.B."/>
            <person name="Fujita T."/>
            <person name="Gramzow L."/>
            <person name="Gutensohn M."/>
            <person name="Harholt J."/>
            <person name="Hattori M."/>
            <person name="Heyl A."/>
            <person name="Hirai T."/>
            <person name="Hiwatashi Y."/>
            <person name="Ishikawa M."/>
            <person name="Iwata M."/>
            <person name="Karol K.G."/>
            <person name="Koehler B."/>
            <person name="Kolukisaoglu U."/>
            <person name="Kubo M."/>
            <person name="Kurata T."/>
            <person name="Lalonde S."/>
            <person name="Li K."/>
            <person name="Li Y."/>
            <person name="Litt A."/>
            <person name="Lyons E."/>
            <person name="Manning G."/>
            <person name="Maruyama T."/>
            <person name="Michael T.P."/>
            <person name="Mikami K."/>
            <person name="Miyazaki S."/>
            <person name="Morinaga S."/>
            <person name="Murata T."/>
            <person name="Mueller-Roeber B."/>
            <person name="Nelson D.R."/>
            <person name="Obara M."/>
            <person name="Oguri Y."/>
            <person name="Olmstead R.G."/>
            <person name="Onodera N."/>
            <person name="Petersen B.L."/>
            <person name="Pils B."/>
            <person name="Prigge M."/>
            <person name="Rensing S.A."/>
            <person name="Riano-Pachon D.M."/>
            <person name="Roberts A.W."/>
            <person name="Sato Y."/>
            <person name="Scheller H.V."/>
            <person name="Schulz B."/>
            <person name="Schulz C."/>
            <person name="Shakirov E.V."/>
            <person name="Shibagaki N."/>
            <person name="Shinohara N."/>
            <person name="Shippen D.E."/>
            <person name="Soerensen I."/>
            <person name="Sotooka R."/>
            <person name="Sugimoto N."/>
            <person name="Sugita M."/>
            <person name="Sumikawa N."/>
            <person name="Tanurdzic M."/>
            <person name="Theissen G."/>
            <person name="Ulvskov P."/>
            <person name="Wakazuki S."/>
            <person name="Weng J.K."/>
            <person name="Willats W.W."/>
            <person name="Wipf D."/>
            <person name="Wolf P.G."/>
            <person name="Yang L."/>
            <person name="Zimmer A.D."/>
            <person name="Zhu Q."/>
            <person name="Mitros T."/>
            <person name="Hellsten U."/>
            <person name="Loque D."/>
            <person name="Otillar R."/>
            <person name="Salamov A."/>
            <person name="Schmutz J."/>
            <person name="Shapiro H."/>
            <person name="Lindquist E."/>
            <person name="Lucas S."/>
            <person name="Rokhsar D."/>
            <person name="Grigoriev I.V."/>
        </authorList>
    </citation>
    <scope>NUCLEOTIDE SEQUENCE [LARGE SCALE GENOMIC DNA]</scope>
</reference>
<evidence type="ECO:0000313" key="2">
    <source>
        <dbReference type="Proteomes" id="UP000001514"/>
    </source>
</evidence>
<organism evidence="2">
    <name type="scientific">Selaginella moellendorffii</name>
    <name type="common">Spikemoss</name>
    <dbReference type="NCBI Taxonomy" id="88036"/>
    <lineage>
        <taxon>Eukaryota</taxon>
        <taxon>Viridiplantae</taxon>
        <taxon>Streptophyta</taxon>
        <taxon>Embryophyta</taxon>
        <taxon>Tracheophyta</taxon>
        <taxon>Lycopodiopsida</taxon>
        <taxon>Selaginellales</taxon>
        <taxon>Selaginellaceae</taxon>
        <taxon>Selaginella</taxon>
    </lineage>
</organism>
<gene>
    <name evidence="1" type="ORF">SELMODRAFT_407468</name>
</gene>
<evidence type="ECO:0000313" key="1">
    <source>
        <dbReference type="EMBL" id="EFJ32194.1"/>
    </source>
</evidence>
<sequence>MRVEQDLKQRKIKPASEIIRIEQVGMENCKMILKLGEKGSRPKQLRLSSLKTKNFLNQAGAAASKRKVEAAKEHCKKDDLMFKFIMFESLKGPRSDFDPSNKMGKPFPFSSAYDLLDQVKWLYTIWNNWSGLKIVHLVGSVQIYMPCDGNASGANYLRGQTDQESLQTYKKIHDVRDKSTDCKYSAYMVKFTSFSGDALPSGRAAKP</sequence>
<proteinExistence type="predicted"/>
<accession>D8R5Q1</accession>
<dbReference type="HOGENOM" id="CLU_1328346_0_0_1"/>
<dbReference type="Gramene" id="EFJ32194">
    <property type="protein sequence ID" value="EFJ32194"/>
    <property type="gene ID" value="SELMODRAFT_407468"/>
</dbReference>
<name>D8R5Q1_SELML</name>
<keyword evidence="2" id="KW-1185">Reference proteome</keyword>
<dbReference type="EMBL" id="GL377572">
    <property type="protein sequence ID" value="EFJ32194.1"/>
    <property type="molecule type" value="Genomic_DNA"/>
</dbReference>